<proteinExistence type="predicted"/>
<organism evidence="2 3">
    <name type="scientific">Dictyobacter arantiisoli</name>
    <dbReference type="NCBI Taxonomy" id="2014874"/>
    <lineage>
        <taxon>Bacteria</taxon>
        <taxon>Bacillati</taxon>
        <taxon>Chloroflexota</taxon>
        <taxon>Ktedonobacteria</taxon>
        <taxon>Ktedonobacterales</taxon>
        <taxon>Dictyobacteraceae</taxon>
        <taxon>Dictyobacter</taxon>
    </lineage>
</organism>
<dbReference type="Gene3D" id="1.20.120.450">
    <property type="entry name" value="dinb family like domain"/>
    <property type="match status" value="1"/>
</dbReference>
<dbReference type="RefSeq" id="WP_149403318.1">
    <property type="nucleotide sequence ID" value="NZ_BIXY01000070.1"/>
</dbReference>
<evidence type="ECO:0000313" key="2">
    <source>
        <dbReference type="EMBL" id="GCF10435.1"/>
    </source>
</evidence>
<evidence type="ECO:0000313" key="3">
    <source>
        <dbReference type="Proteomes" id="UP000322530"/>
    </source>
</evidence>
<keyword evidence="3" id="KW-1185">Reference proteome</keyword>
<protein>
    <recommendedName>
        <fullName evidence="1">DinB-like domain-containing protein</fullName>
    </recommendedName>
</protein>
<dbReference type="OrthoDB" id="155760at2"/>
<dbReference type="InterPro" id="IPR024775">
    <property type="entry name" value="DinB-like"/>
</dbReference>
<accession>A0A5A5TGS4</accession>
<name>A0A5A5TGS4_9CHLR</name>
<feature type="domain" description="DinB-like" evidence="1">
    <location>
        <begin position="30"/>
        <end position="152"/>
    </location>
</feature>
<dbReference type="SUPFAM" id="SSF109854">
    <property type="entry name" value="DinB/YfiT-like putative metalloenzymes"/>
    <property type="match status" value="1"/>
</dbReference>
<dbReference type="Proteomes" id="UP000322530">
    <property type="component" value="Unassembled WGS sequence"/>
</dbReference>
<reference evidence="2 3" key="1">
    <citation type="submission" date="2019-01" db="EMBL/GenBank/DDBJ databases">
        <title>Draft genome sequence of Dictyobacter sp. Uno17.</title>
        <authorList>
            <person name="Wang C.M."/>
            <person name="Zheng Y."/>
            <person name="Sakai Y."/>
            <person name="Abe K."/>
            <person name="Yokota A."/>
            <person name="Yabe S."/>
        </authorList>
    </citation>
    <scope>NUCLEOTIDE SEQUENCE [LARGE SCALE GENOMIC DNA]</scope>
    <source>
        <strain evidence="2 3">Uno17</strain>
    </source>
</reference>
<dbReference type="AlphaFoldDB" id="A0A5A5TGS4"/>
<comment type="caution">
    <text evidence="2">The sequence shown here is derived from an EMBL/GenBank/DDBJ whole genome shotgun (WGS) entry which is preliminary data.</text>
</comment>
<evidence type="ECO:0000259" key="1">
    <source>
        <dbReference type="Pfam" id="PF12867"/>
    </source>
</evidence>
<dbReference type="Pfam" id="PF12867">
    <property type="entry name" value="DinB_2"/>
    <property type="match status" value="1"/>
</dbReference>
<dbReference type="EMBL" id="BIXY01000070">
    <property type="protein sequence ID" value="GCF10435.1"/>
    <property type="molecule type" value="Genomic_DNA"/>
</dbReference>
<gene>
    <name evidence="2" type="ORF">KDI_39990</name>
</gene>
<sequence>MAALEIPFVRVRRKMVAARIDFMSQLAVFHHEDLLRPFTDDGITPLMVVQHLIDADRKILQQLRRVQEDDNPLFDTFAHLLPVLVDSAQPAPSLDEALRDMVQCRDELFAYLSQLPASAWERPFHSNSWGVRKFSQLVNTLPLHDRQHSRQLSTFHAHSATS</sequence>
<dbReference type="InterPro" id="IPR034660">
    <property type="entry name" value="DinB/YfiT-like"/>
</dbReference>